<keyword evidence="2" id="KW-1185">Reference proteome</keyword>
<gene>
    <name evidence="1" type="ORF">GCM10023307_11040</name>
</gene>
<accession>A0ABP9AY98</accession>
<organism evidence="1 2">
    <name type="scientific">Lysobacter hankyongensis</name>
    <dbReference type="NCBI Taxonomy" id="1176535"/>
    <lineage>
        <taxon>Bacteria</taxon>
        <taxon>Pseudomonadati</taxon>
        <taxon>Pseudomonadota</taxon>
        <taxon>Gammaproteobacteria</taxon>
        <taxon>Lysobacterales</taxon>
        <taxon>Lysobacteraceae</taxon>
        <taxon>Lysobacter</taxon>
    </lineage>
</organism>
<name>A0ABP9AY98_9GAMM</name>
<reference evidence="2" key="1">
    <citation type="journal article" date="2019" name="Int. J. Syst. Evol. Microbiol.">
        <title>The Global Catalogue of Microorganisms (GCM) 10K type strain sequencing project: providing services to taxonomists for standard genome sequencing and annotation.</title>
        <authorList>
            <consortium name="The Broad Institute Genomics Platform"/>
            <consortium name="The Broad Institute Genome Sequencing Center for Infectious Disease"/>
            <person name="Wu L."/>
            <person name="Ma J."/>
        </authorList>
    </citation>
    <scope>NUCLEOTIDE SEQUENCE [LARGE SCALE GENOMIC DNA]</scope>
    <source>
        <strain evidence="2">JCM 18204</strain>
    </source>
</reference>
<evidence type="ECO:0000313" key="1">
    <source>
        <dbReference type="EMBL" id="GAA4787728.1"/>
    </source>
</evidence>
<evidence type="ECO:0000313" key="2">
    <source>
        <dbReference type="Proteomes" id="UP001499959"/>
    </source>
</evidence>
<dbReference type="Proteomes" id="UP001499959">
    <property type="component" value="Unassembled WGS sequence"/>
</dbReference>
<proteinExistence type="predicted"/>
<protein>
    <submittedName>
        <fullName evidence="1">Uncharacterized protein</fullName>
    </submittedName>
</protein>
<dbReference type="RefSeq" id="WP_345302302.1">
    <property type="nucleotide sequence ID" value="NZ_BAABJE010000002.1"/>
</dbReference>
<sequence>MNDHSNRNTGRVLGRTLAVEETLAVSGARPTSPSADNGSFPPTDTGYVYDIIPAEDARIEPSLHGVQR</sequence>
<dbReference type="EMBL" id="BAABJE010000002">
    <property type="protein sequence ID" value="GAA4787728.1"/>
    <property type="molecule type" value="Genomic_DNA"/>
</dbReference>
<comment type="caution">
    <text evidence="1">The sequence shown here is derived from an EMBL/GenBank/DDBJ whole genome shotgun (WGS) entry which is preliminary data.</text>
</comment>